<evidence type="ECO:0000256" key="5">
    <source>
        <dbReference type="RuleBase" id="RU000477"/>
    </source>
</evidence>
<feature type="transmembrane region" description="Helical" evidence="6">
    <location>
        <begin position="130"/>
        <end position="154"/>
    </location>
</feature>
<comment type="caution">
    <text evidence="7">The sequence shown here is derived from an EMBL/GenBank/DDBJ whole genome shotgun (WGS) entry which is preliminary data.</text>
</comment>
<evidence type="ECO:0000256" key="1">
    <source>
        <dbReference type="ARBA" id="ARBA00004141"/>
    </source>
</evidence>
<dbReference type="Proteomes" id="UP000077202">
    <property type="component" value="Unassembled WGS sequence"/>
</dbReference>
<dbReference type="InterPro" id="IPR000425">
    <property type="entry name" value="MIP"/>
</dbReference>
<keyword evidence="2 5" id="KW-0812">Transmembrane</keyword>
<proteinExistence type="inferred from homology"/>
<protein>
    <recommendedName>
        <fullName evidence="9">Aquaporin</fullName>
    </recommendedName>
</protein>
<comment type="subcellular location">
    <subcellularLocation>
        <location evidence="1">Membrane</location>
        <topology evidence="1">Multi-pass membrane protein</topology>
    </subcellularLocation>
</comment>
<keyword evidence="8" id="KW-1185">Reference proteome</keyword>
<dbReference type="PANTHER" id="PTHR45687">
    <property type="entry name" value="AQUAPORIN OR AQUAGLYCEROPORIN RELATED"/>
    <property type="match status" value="1"/>
</dbReference>
<evidence type="ECO:0000313" key="7">
    <source>
        <dbReference type="EMBL" id="OAE27656.1"/>
    </source>
</evidence>
<sequence length="194" mass="21166">MPANDHQLDSMMELFLIDDPAHVPKGAGPILKFGPYISCQLSLISQVLEQPRELLALSSSVSARQQVAAFVELAPRLKMAGVHQQTGGPYETDASNIKIEGVSAARTENRDYIEPEPHLMWTMDEFYIWAFYRAAIEEFIATLLFMYIGVSAAIGNGRTSPDEVGVLGVAWSFGATVFVLVYCTAGVSGSPFDC</sequence>
<gene>
    <name evidence="7" type="ORF">AXG93_429s1000</name>
</gene>
<dbReference type="GO" id="GO:0016020">
    <property type="term" value="C:membrane"/>
    <property type="evidence" value="ECO:0007669"/>
    <property type="project" value="UniProtKB-SubCell"/>
</dbReference>
<feature type="transmembrane region" description="Helical" evidence="6">
    <location>
        <begin position="166"/>
        <end position="187"/>
    </location>
</feature>
<keyword evidence="3 6" id="KW-1133">Transmembrane helix</keyword>
<reference evidence="7" key="1">
    <citation type="submission" date="2016-03" db="EMBL/GenBank/DDBJ databases">
        <title>Mechanisms controlling the formation of the plant cell surface in tip-growing cells are functionally conserved among land plants.</title>
        <authorList>
            <person name="Honkanen S."/>
            <person name="Jones V.A."/>
            <person name="Morieri G."/>
            <person name="Champion C."/>
            <person name="Hetherington A.J."/>
            <person name="Kelly S."/>
            <person name="Saint-Marcoux D."/>
            <person name="Proust H."/>
            <person name="Prescott H."/>
            <person name="Dolan L."/>
        </authorList>
    </citation>
    <scope>NUCLEOTIDE SEQUENCE [LARGE SCALE GENOMIC DNA]</scope>
    <source>
        <tissue evidence="7">Whole gametophyte</tissue>
    </source>
</reference>
<comment type="similarity">
    <text evidence="5">Belongs to the MIP/aquaporin (TC 1.A.8) family.</text>
</comment>
<dbReference type="AlphaFoldDB" id="A0A176W646"/>
<dbReference type="Pfam" id="PF00230">
    <property type="entry name" value="MIP"/>
    <property type="match status" value="1"/>
</dbReference>
<organism evidence="7 8">
    <name type="scientific">Marchantia polymorpha subsp. ruderalis</name>
    <dbReference type="NCBI Taxonomy" id="1480154"/>
    <lineage>
        <taxon>Eukaryota</taxon>
        <taxon>Viridiplantae</taxon>
        <taxon>Streptophyta</taxon>
        <taxon>Embryophyta</taxon>
        <taxon>Marchantiophyta</taxon>
        <taxon>Marchantiopsida</taxon>
        <taxon>Marchantiidae</taxon>
        <taxon>Marchantiales</taxon>
        <taxon>Marchantiaceae</taxon>
        <taxon>Marchantia</taxon>
    </lineage>
</organism>
<dbReference type="InterPro" id="IPR034294">
    <property type="entry name" value="Aquaporin_transptr"/>
</dbReference>
<evidence type="ECO:0000313" key="8">
    <source>
        <dbReference type="Proteomes" id="UP000077202"/>
    </source>
</evidence>
<keyword evidence="5" id="KW-0813">Transport</keyword>
<dbReference type="EMBL" id="LVLJ01001851">
    <property type="protein sequence ID" value="OAE27656.1"/>
    <property type="molecule type" value="Genomic_DNA"/>
</dbReference>
<evidence type="ECO:0008006" key="9">
    <source>
        <dbReference type="Google" id="ProtNLM"/>
    </source>
</evidence>
<evidence type="ECO:0000256" key="2">
    <source>
        <dbReference type="ARBA" id="ARBA00022692"/>
    </source>
</evidence>
<keyword evidence="4 6" id="KW-0472">Membrane</keyword>
<dbReference type="Gene3D" id="1.20.1080.10">
    <property type="entry name" value="Glycerol uptake facilitator protein"/>
    <property type="match status" value="1"/>
</dbReference>
<dbReference type="SUPFAM" id="SSF81338">
    <property type="entry name" value="Aquaporin-like"/>
    <property type="match status" value="1"/>
</dbReference>
<accession>A0A176W646</accession>
<evidence type="ECO:0000256" key="6">
    <source>
        <dbReference type="SAM" id="Phobius"/>
    </source>
</evidence>
<dbReference type="InterPro" id="IPR023271">
    <property type="entry name" value="Aquaporin-like"/>
</dbReference>
<dbReference type="GO" id="GO:0015267">
    <property type="term" value="F:channel activity"/>
    <property type="evidence" value="ECO:0007669"/>
    <property type="project" value="InterPro"/>
</dbReference>
<name>A0A176W646_MARPO</name>
<dbReference type="PRINTS" id="PR00783">
    <property type="entry name" value="MINTRINSICP"/>
</dbReference>
<evidence type="ECO:0000256" key="4">
    <source>
        <dbReference type="ARBA" id="ARBA00023136"/>
    </source>
</evidence>
<evidence type="ECO:0000256" key="3">
    <source>
        <dbReference type="ARBA" id="ARBA00022989"/>
    </source>
</evidence>